<protein>
    <recommendedName>
        <fullName evidence="5 12">Long-chain-alcohol oxidase</fullName>
        <ecNumber evidence="5 12">1.1.3.20</ecNumber>
    </recommendedName>
</protein>
<dbReference type="EC" id="1.1.3.20" evidence="5 12"/>
<dbReference type="Pfam" id="PF00890">
    <property type="entry name" value="FAD_binding_2"/>
    <property type="match status" value="1"/>
</dbReference>
<dbReference type="InterPro" id="IPR036188">
    <property type="entry name" value="FAD/NAD-bd_sf"/>
</dbReference>
<keyword evidence="8 14" id="KW-0274">FAD</keyword>
<evidence type="ECO:0000259" key="17">
    <source>
        <dbReference type="Pfam" id="PF00890"/>
    </source>
</evidence>
<keyword evidence="9 15" id="KW-1133">Transmembrane helix</keyword>
<proteinExistence type="inferred from homology"/>
<dbReference type="GO" id="GO:0046577">
    <property type="term" value="F:long-chain-alcohol oxidase activity"/>
    <property type="evidence" value="ECO:0007669"/>
    <property type="project" value="UniProtKB-EC"/>
</dbReference>
<keyword evidence="7 15" id="KW-0812">Transmembrane</keyword>
<dbReference type="InterPro" id="IPR003953">
    <property type="entry name" value="FAD-dep_OxRdtase_2_FAD-bd"/>
</dbReference>
<dbReference type="Proteomes" id="UP000583929">
    <property type="component" value="Unassembled WGS sequence"/>
</dbReference>
<name>A0A7J6E1Z7_CANSA</name>
<feature type="active site" description="Proton acceptor" evidence="13">
    <location>
        <position position="592"/>
    </location>
</feature>
<evidence type="ECO:0000256" key="14">
    <source>
        <dbReference type="PIRSR" id="PIRSR028937-2"/>
    </source>
</evidence>
<evidence type="ECO:0000256" key="12">
    <source>
        <dbReference type="PIRNR" id="PIRNR028937"/>
    </source>
</evidence>
<dbReference type="Pfam" id="PF00732">
    <property type="entry name" value="GMC_oxred_N"/>
    <property type="match status" value="1"/>
</dbReference>
<keyword evidence="11 12" id="KW-0472">Membrane</keyword>
<dbReference type="GO" id="GO:0050660">
    <property type="term" value="F:flavin adenine dinucleotide binding"/>
    <property type="evidence" value="ECO:0007669"/>
    <property type="project" value="InterPro"/>
</dbReference>
<keyword evidence="10 12" id="KW-0560">Oxidoreductase</keyword>
<organism evidence="19 20">
    <name type="scientific">Cannabis sativa</name>
    <name type="common">Hemp</name>
    <name type="synonym">Marijuana</name>
    <dbReference type="NCBI Taxonomy" id="3483"/>
    <lineage>
        <taxon>Eukaryota</taxon>
        <taxon>Viridiplantae</taxon>
        <taxon>Streptophyta</taxon>
        <taxon>Embryophyta</taxon>
        <taxon>Tracheophyta</taxon>
        <taxon>Spermatophyta</taxon>
        <taxon>Magnoliopsida</taxon>
        <taxon>eudicotyledons</taxon>
        <taxon>Gunneridae</taxon>
        <taxon>Pentapetalae</taxon>
        <taxon>rosids</taxon>
        <taxon>fabids</taxon>
        <taxon>Rosales</taxon>
        <taxon>Cannabaceae</taxon>
        <taxon>Cannabis</taxon>
    </lineage>
</organism>
<evidence type="ECO:0000313" key="19">
    <source>
        <dbReference type="EMBL" id="KAF4352424.1"/>
    </source>
</evidence>
<evidence type="ECO:0000256" key="3">
    <source>
        <dbReference type="ARBA" id="ARBA00004370"/>
    </source>
</evidence>
<dbReference type="Gene3D" id="3.50.50.60">
    <property type="entry name" value="FAD/NAD(P)-binding domain"/>
    <property type="match status" value="2"/>
</dbReference>
<feature type="transmembrane region" description="Helical" evidence="15">
    <location>
        <begin position="111"/>
        <end position="133"/>
    </location>
</feature>
<dbReference type="InterPro" id="IPR007867">
    <property type="entry name" value="GMC_OxRtase_C"/>
</dbReference>
<dbReference type="InterPro" id="IPR012400">
    <property type="entry name" value="Long_Oxdase"/>
</dbReference>
<dbReference type="PIRSF" id="PIRSF028937">
    <property type="entry name" value="Lg_Ch_AO"/>
    <property type="match status" value="1"/>
</dbReference>
<keyword evidence="6" id="KW-0285">Flavoprotein</keyword>
<feature type="domain" description="FAD-dependent oxidoreductase 2 FAD-binding" evidence="17">
    <location>
        <begin position="270"/>
        <end position="303"/>
    </location>
</feature>
<evidence type="ECO:0000313" key="20">
    <source>
        <dbReference type="Proteomes" id="UP000583929"/>
    </source>
</evidence>
<comment type="function">
    <text evidence="2 12">Long-chain fatty alcohol oxidase involved in the omega-oxidation pathway of lipid degradation.</text>
</comment>
<evidence type="ECO:0000256" key="1">
    <source>
        <dbReference type="ARBA" id="ARBA00000920"/>
    </source>
</evidence>
<evidence type="ECO:0000256" key="6">
    <source>
        <dbReference type="ARBA" id="ARBA00022630"/>
    </source>
</evidence>
<comment type="caution">
    <text evidence="19">The sequence shown here is derived from an EMBL/GenBank/DDBJ whole genome shotgun (WGS) entry which is preliminary data.</text>
</comment>
<evidence type="ECO:0000256" key="2">
    <source>
        <dbReference type="ARBA" id="ARBA00003842"/>
    </source>
</evidence>
<evidence type="ECO:0000259" key="16">
    <source>
        <dbReference type="Pfam" id="PF00732"/>
    </source>
</evidence>
<keyword evidence="20" id="KW-1185">Reference proteome</keyword>
<evidence type="ECO:0000256" key="7">
    <source>
        <dbReference type="ARBA" id="ARBA00022692"/>
    </source>
</evidence>
<comment type="similarity">
    <text evidence="4 12">Belongs to the GMC oxidoreductase family.</text>
</comment>
<accession>A0A7J6E1Z7</accession>
<comment type="subcellular location">
    <subcellularLocation>
        <location evidence="3 12">Membrane</location>
    </subcellularLocation>
</comment>
<comment type="catalytic activity">
    <reaction evidence="1 12">
        <text>a long-chain primary fatty alcohol + O2 = a long-chain fatty aldehyde + H2O2</text>
        <dbReference type="Rhea" id="RHEA:22756"/>
        <dbReference type="ChEBI" id="CHEBI:15379"/>
        <dbReference type="ChEBI" id="CHEBI:16240"/>
        <dbReference type="ChEBI" id="CHEBI:17176"/>
        <dbReference type="ChEBI" id="CHEBI:77396"/>
        <dbReference type="EC" id="1.1.3.20"/>
    </reaction>
</comment>
<dbReference type="PANTHER" id="PTHR46056">
    <property type="entry name" value="LONG-CHAIN-ALCOHOL OXIDASE"/>
    <property type="match status" value="1"/>
</dbReference>
<feature type="domain" description="Glucose-methanol-choline oxidoreductase N-terminal" evidence="16">
    <location>
        <begin position="352"/>
        <end position="412"/>
    </location>
</feature>
<gene>
    <name evidence="19" type="ORF">G4B88_018856</name>
</gene>
<dbReference type="SUPFAM" id="SSF51905">
    <property type="entry name" value="FAD/NAD(P)-binding domain"/>
    <property type="match status" value="1"/>
</dbReference>
<feature type="binding site" evidence="14">
    <location>
        <begin position="269"/>
        <end position="284"/>
    </location>
    <ligand>
        <name>FAD</name>
        <dbReference type="ChEBI" id="CHEBI:57692"/>
    </ligand>
</feature>
<dbReference type="Pfam" id="PF05199">
    <property type="entry name" value="GMC_oxred_C"/>
    <property type="match status" value="1"/>
</dbReference>
<evidence type="ECO:0000256" key="10">
    <source>
        <dbReference type="ARBA" id="ARBA00023002"/>
    </source>
</evidence>
<dbReference type="AlphaFoldDB" id="A0A7J6E1Z7"/>
<evidence type="ECO:0000256" key="15">
    <source>
        <dbReference type="SAM" id="Phobius"/>
    </source>
</evidence>
<sequence>MMMRRSRKEEEDEHCLTLLRERIIGGGNLSKIRGKHGLTTPEIQSLRAVCDTLIPSLSYYYYSKQHQQEDHDDEVAVVLKHFLASSGAQFPIPEEVGELLMKRSSIIEGRWIVRLVLMMLGTRIGTLFLSGSLCFNSTNSNSSKWGGLLFLNNNINTFSAMSPQKREKVVQKWLKHKYFTPLRLAFLYLKVVTLHTFFSRVDENGENPTWKAIGYKVHKSKKEEVTIIRPLDKATVQTIYENDTTFLNALSQKGLNDVVLHQNIYNIRCDVLVLGSGCGGGVAAALLAQSGQRVIVLEKGNYFAPSDFSSLEGPSSDHMYEYGVTFGTLDGTVAIMAGTAVGGGSLINCRSGRKNKCLGVMARSVGDGVKRMIRIEAKVTILACGALYTPPLMINSGLKNKNIGRNLHLHPVLMAWGYFPESNSEFTGKNYEGGIITSVHKVFGSDGDDGGGSHNNVKAIIETPALGPGAFASIGPWISGADLKNKMIKYSRTAHFITIIRDRGSGVVKKEGRLSYELDDGDRANMTVGLRRALRILVAAGAVEVGTHRSDGQRLKCEGISESELEEFLDSVYAAKGPMSMEEKWTNYGSAHQLGSCRMGINEKQGAVDENGQSWEAEGLFVCDASVLPSAIGVNPMITIQSTAYCLSKKIAQSLTRTKTDL</sequence>
<evidence type="ECO:0000256" key="9">
    <source>
        <dbReference type="ARBA" id="ARBA00022989"/>
    </source>
</evidence>
<dbReference type="EMBL" id="JAATIQ010000527">
    <property type="protein sequence ID" value="KAF4352424.1"/>
    <property type="molecule type" value="Genomic_DNA"/>
</dbReference>
<evidence type="ECO:0000259" key="18">
    <source>
        <dbReference type="Pfam" id="PF05199"/>
    </source>
</evidence>
<evidence type="ECO:0000256" key="4">
    <source>
        <dbReference type="ARBA" id="ARBA00010790"/>
    </source>
</evidence>
<evidence type="ECO:0000256" key="8">
    <source>
        <dbReference type="ARBA" id="ARBA00022827"/>
    </source>
</evidence>
<dbReference type="InterPro" id="IPR000172">
    <property type="entry name" value="GMC_OxRdtase_N"/>
</dbReference>
<evidence type="ECO:0000256" key="11">
    <source>
        <dbReference type="ARBA" id="ARBA00023136"/>
    </source>
</evidence>
<evidence type="ECO:0000256" key="13">
    <source>
        <dbReference type="PIRSR" id="PIRSR028937-1"/>
    </source>
</evidence>
<evidence type="ECO:0000256" key="5">
    <source>
        <dbReference type="ARBA" id="ARBA00013125"/>
    </source>
</evidence>
<feature type="domain" description="Glucose-methanol-choline oxidoreductase C-terminal" evidence="18">
    <location>
        <begin position="513"/>
        <end position="644"/>
    </location>
</feature>
<reference evidence="19 20" key="1">
    <citation type="journal article" date="2020" name="bioRxiv">
        <title>Sequence and annotation of 42 cannabis genomes reveals extensive copy number variation in cannabinoid synthesis and pathogen resistance genes.</title>
        <authorList>
            <person name="Mckernan K.J."/>
            <person name="Helbert Y."/>
            <person name="Kane L.T."/>
            <person name="Ebling H."/>
            <person name="Zhang L."/>
            <person name="Liu B."/>
            <person name="Eaton Z."/>
            <person name="Mclaughlin S."/>
            <person name="Kingan S."/>
            <person name="Baybayan P."/>
            <person name="Concepcion G."/>
            <person name="Jordan M."/>
            <person name="Riva A."/>
            <person name="Barbazuk W."/>
            <person name="Harkins T."/>
        </authorList>
    </citation>
    <scope>NUCLEOTIDE SEQUENCE [LARGE SCALE GENOMIC DNA]</scope>
    <source>
        <strain evidence="20">cv. Jamaican Lion 4</strain>
        <tissue evidence="19">Leaf</tissue>
    </source>
</reference>
<dbReference type="GO" id="GO:0016020">
    <property type="term" value="C:membrane"/>
    <property type="evidence" value="ECO:0007669"/>
    <property type="project" value="UniProtKB-SubCell"/>
</dbReference>
<dbReference type="PANTHER" id="PTHR46056:SF10">
    <property type="entry name" value="LONG-CHAIN-ALCOHOL OXIDASE FAO3"/>
    <property type="match status" value="1"/>
</dbReference>